<comment type="caution">
    <text evidence="14">The sequence shown here is derived from an EMBL/GenBank/DDBJ whole genome shotgun (WGS) entry which is preliminary data.</text>
</comment>
<evidence type="ECO:0000256" key="12">
    <source>
        <dbReference type="SAM" id="MobiDB-lite"/>
    </source>
</evidence>
<evidence type="ECO:0000256" key="9">
    <source>
        <dbReference type="ARBA" id="ARBA00022989"/>
    </source>
</evidence>
<evidence type="ECO:0000256" key="3">
    <source>
        <dbReference type="ARBA" id="ARBA00022692"/>
    </source>
</evidence>
<dbReference type="Gene3D" id="3.40.50.1000">
    <property type="entry name" value="HAD superfamily/HAD-like"/>
    <property type="match status" value="1"/>
</dbReference>
<keyword evidence="8" id="KW-1278">Translocase</keyword>
<dbReference type="PROSITE" id="PS00154">
    <property type="entry name" value="ATPASE_E1_E2"/>
    <property type="match status" value="1"/>
</dbReference>
<keyword evidence="3 11" id="KW-0812">Transmembrane</keyword>
<evidence type="ECO:0000256" key="11">
    <source>
        <dbReference type="RuleBase" id="RU362081"/>
    </source>
</evidence>
<dbReference type="PANTHER" id="PTHR43079">
    <property type="entry name" value="PROBABLE CADMIUM/ZINC-TRANSPORTING ATPASE HMA1"/>
    <property type="match status" value="1"/>
</dbReference>
<feature type="transmembrane region" description="Helical" evidence="11">
    <location>
        <begin position="325"/>
        <end position="344"/>
    </location>
</feature>
<feature type="region of interest" description="Disordered" evidence="12">
    <location>
        <begin position="773"/>
        <end position="812"/>
    </location>
</feature>
<dbReference type="NCBIfam" id="TIGR01494">
    <property type="entry name" value="ATPase_P-type"/>
    <property type="match status" value="2"/>
</dbReference>
<dbReference type="InterPro" id="IPR051949">
    <property type="entry name" value="Cation_Transport_ATPase"/>
</dbReference>
<dbReference type="Gene3D" id="3.40.1110.10">
    <property type="entry name" value="Calcium-transporting ATPase, cytoplasmic domain N"/>
    <property type="match status" value="1"/>
</dbReference>
<feature type="compositionally biased region" description="Polar residues" evidence="12">
    <location>
        <begin position="773"/>
        <end position="785"/>
    </location>
</feature>
<dbReference type="KEGG" id="csl:COCSUDRAFT_66857"/>
<evidence type="ECO:0000256" key="4">
    <source>
        <dbReference type="ARBA" id="ARBA00022723"/>
    </source>
</evidence>
<dbReference type="Gene3D" id="2.70.150.10">
    <property type="entry name" value="Calcium-transporting ATPase, cytoplasmic transduction domain A"/>
    <property type="match status" value="1"/>
</dbReference>
<evidence type="ECO:0000313" key="15">
    <source>
        <dbReference type="Proteomes" id="UP000007264"/>
    </source>
</evidence>
<evidence type="ECO:0000256" key="6">
    <source>
        <dbReference type="ARBA" id="ARBA00022840"/>
    </source>
</evidence>
<feature type="region of interest" description="Disordered" evidence="12">
    <location>
        <begin position="541"/>
        <end position="560"/>
    </location>
</feature>
<dbReference type="GeneID" id="17039370"/>
<feature type="compositionally biased region" description="Low complexity" evidence="12">
    <location>
        <begin position="551"/>
        <end position="560"/>
    </location>
</feature>
<dbReference type="SUPFAM" id="SSF56784">
    <property type="entry name" value="HAD-like"/>
    <property type="match status" value="1"/>
</dbReference>
<keyword evidence="15" id="KW-1185">Reference proteome</keyword>
<evidence type="ECO:0000256" key="5">
    <source>
        <dbReference type="ARBA" id="ARBA00022741"/>
    </source>
</evidence>
<feature type="transmembrane region" description="Helical" evidence="11">
    <location>
        <begin position="293"/>
        <end position="313"/>
    </location>
</feature>
<comment type="subcellular location">
    <subcellularLocation>
        <location evidence="1">Membrane</location>
        <topology evidence="1">Multi-pass membrane protein</topology>
    </subcellularLocation>
</comment>
<feature type="compositionally biased region" description="Low complexity" evidence="12">
    <location>
        <begin position="393"/>
        <end position="413"/>
    </location>
</feature>
<name>I0YSL7_COCSC</name>
<evidence type="ECO:0000256" key="8">
    <source>
        <dbReference type="ARBA" id="ARBA00022967"/>
    </source>
</evidence>
<dbReference type="Proteomes" id="UP000007264">
    <property type="component" value="Unassembled WGS sequence"/>
</dbReference>
<dbReference type="Pfam" id="PF00122">
    <property type="entry name" value="E1-E2_ATPase"/>
    <property type="match status" value="1"/>
</dbReference>
<keyword evidence="10 11" id="KW-0472">Membrane</keyword>
<protein>
    <submittedName>
        <fullName evidence="14">Heavy metal translocatin</fullName>
    </submittedName>
</protein>
<keyword evidence="4 11" id="KW-0479">Metal-binding</keyword>
<evidence type="ECO:0000259" key="13">
    <source>
        <dbReference type="Pfam" id="PF00122"/>
    </source>
</evidence>
<feature type="transmembrane region" description="Helical" evidence="11">
    <location>
        <begin position="720"/>
        <end position="739"/>
    </location>
</feature>
<dbReference type="PANTHER" id="PTHR43079:SF1">
    <property type="entry name" value="CADMIUM_ZINC-TRANSPORTING ATPASE HMA1, CHLOROPLASTIC-RELATED"/>
    <property type="match status" value="1"/>
</dbReference>
<feature type="region of interest" description="Disordered" evidence="12">
    <location>
        <begin position="393"/>
        <end position="420"/>
    </location>
</feature>
<feature type="domain" description="P-type ATPase A" evidence="13">
    <location>
        <begin position="181"/>
        <end position="270"/>
    </location>
</feature>
<keyword evidence="9 11" id="KW-1133">Transmembrane helix</keyword>
<dbReference type="GO" id="GO:0019829">
    <property type="term" value="F:ATPase-coupled monoatomic cation transmembrane transporter activity"/>
    <property type="evidence" value="ECO:0007669"/>
    <property type="project" value="InterPro"/>
</dbReference>
<dbReference type="InterPro" id="IPR027256">
    <property type="entry name" value="P-typ_ATPase_IB"/>
</dbReference>
<keyword evidence="6 11" id="KW-0067">ATP-binding</keyword>
<dbReference type="EMBL" id="AGSI01000012">
    <property type="protein sequence ID" value="EIE21386.1"/>
    <property type="molecule type" value="Genomic_DNA"/>
</dbReference>
<dbReference type="NCBIfam" id="TIGR01525">
    <property type="entry name" value="ATPase-IB_hvy"/>
    <property type="match status" value="1"/>
</dbReference>
<dbReference type="STRING" id="574566.I0YSL7"/>
<organism evidence="14 15">
    <name type="scientific">Coccomyxa subellipsoidea (strain C-169)</name>
    <name type="common">Green microalga</name>
    <dbReference type="NCBI Taxonomy" id="574566"/>
    <lineage>
        <taxon>Eukaryota</taxon>
        <taxon>Viridiplantae</taxon>
        <taxon>Chlorophyta</taxon>
        <taxon>core chlorophytes</taxon>
        <taxon>Trebouxiophyceae</taxon>
        <taxon>Trebouxiophyceae incertae sedis</taxon>
        <taxon>Coccomyxaceae</taxon>
        <taxon>Coccomyxa</taxon>
        <taxon>Coccomyxa subellipsoidea</taxon>
    </lineage>
</organism>
<evidence type="ECO:0000256" key="10">
    <source>
        <dbReference type="ARBA" id="ARBA00023136"/>
    </source>
</evidence>
<dbReference type="eggNOG" id="KOG0207">
    <property type="taxonomic scope" value="Eukaryota"/>
</dbReference>
<feature type="transmembrane region" description="Helical" evidence="11">
    <location>
        <begin position="119"/>
        <end position="141"/>
    </location>
</feature>
<dbReference type="InterPro" id="IPR008250">
    <property type="entry name" value="ATPase_P-typ_transduc_dom_A_sf"/>
</dbReference>
<dbReference type="SUPFAM" id="SSF81660">
    <property type="entry name" value="Metal cation-transporting ATPase, ATP-binding domain N"/>
    <property type="match status" value="1"/>
</dbReference>
<dbReference type="InterPro" id="IPR036412">
    <property type="entry name" value="HAD-like_sf"/>
</dbReference>
<evidence type="ECO:0000313" key="14">
    <source>
        <dbReference type="EMBL" id="EIE21386.1"/>
    </source>
</evidence>
<evidence type="ECO:0000256" key="7">
    <source>
        <dbReference type="ARBA" id="ARBA00022842"/>
    </source>
</evidence>
<feature type="transmembrane region" description="Helical" evidence="11">
    <location>
        <begin position="53"/>
        <end position="71"/>
    </location>
</feature>
<dbReference type="RefSeq" id="XP_005645930.1">
    <property type="nucleotide sequence ID" value="XM_005645873.1"/>
</dbReference>
<dbReference type="PRINTS" id="PR00119">
    <property type="entry name" value="CATATPASE"/>
</dbReference>
<feature type="transmembrane region" description="Helical" evidence="11">
    <location>
        <begin position="83"/>
        <end position="99"/>
    </location>
</feature>
<dbReference type="GO" id="GO:0046872">
    <property type="term" value="F:metal ion binding"/>
    <property type="evidence" value="ECO:0007669"/>
    <property type="project" value="UniProtKB-KW"/>
</dbReference>
<dbReference type="InterPro" id="IPR018303">
    <property type="entry name" value="ATPase_P-typ_P_site"/>
</dbReference>
<accession>I0YSL7</accession>
<keyword evidence="5 11" id="KW-0547">Nucleotide-binding</keyword>
<proteinExistence type="inferred from homology"/>
<dbReference type="Pfam" id="PF00702">
    <property type="entry name" value="Hydrolase"/>
    <property type="match status" value="1"/>
</dbReference>
<keyword evidence="7" id="KW-0460">Magnesium</keyword>
<dbReference type="InterPro" id="IPR023214">
    <property type="entry name" value="HAD_sf"/>
</dbReference>
<dbReference type="GO" id="GO:0016020">
    <property type="term" value="C:membrane"/>
    <property type="evidence" value="ECO:0007669"/>
    <property type="project" value="UniProtKB-SubCell"/>
</dbReference>
<dbReference type="InterPro" id="IPR023299">
    <property type="entry name" value="ATPase_P-typ_cyto_dom_N"/>
</dbReference>
<dbReference type="GO" id="GO:0016887">
    <property type="term" value="F:ATP hydrolysis activity"/>
    <property type="evidence" value="ECO:0007669"/>
    <property type="project" value="InterPro"/>
</dbReference>
<dbReference type="InterPro" id="IPR059000">
    <property type="entry name" value="ATPase_P-type_domA"/>
</dbReference>
<evidence type="ECO:0000256" key="1">
    <source>
        <dbReference type="ARBA" id="ARBA00004141"/>
    </source>
</evidence>
<sequence>MCCSSGSPGGAHHRQHQHKGENLVERGLEWVFRVTGLQAYAHMLHDSEEASKAIVVLIAVATLAHFAAGALAQYAGLLLKAKVAALAAIYLLAGVPGMVEVCEHVAAGEVTPHVLMMLSALGTVILGKAFEGAWLLVLFSASHAIEHNVTRRAQGSMASLQESPQSAWRLATAPDGSPAPGEPQKIDRSDVRLGDLIFVKAGEQVPVDGVTVKGAAHVSNQHITGEALPILAQQGTELLAGALATDSWLVLRATKVARESALARIAELTEFAKAHRPEIQGQLDAFGGWYSRFVILTTLAAIPLMAAVGVPLLGAGAEPGAVYRAMGWLTAAAPCAVVMVPLAYTSAQFALSRRDILVRRANVFDAVQTCGTVAFDKTGTLTTGVMAATSMQSLQQPSVQPQQNSATQSNSASGWAQQVARSGDTSEKKALALAITLSRRVSHPVADALTTLGDSLGQLQRTEHGLAGDGGLPRIDISAFRTETGGSEGTFQENGQPCFARFGSVSYASAALPKQRAADLARLVDGLKAATTVSVLVAAPQESRSDGSGSGSSNGADAGSSNPLIRVFTFEDQVRPSSHAAVAALRQGTWRRERPSAADRLRVLMLTGDNEVSAARIAARLGIADVSAGLRPGEKQAAIEAAQREAAASPRGSGVIMVGDGMNDLPALAAATVGVGVAGSRPGAVANWVDVILLHNNGAEAVPLLLDTAHRTRSIIRQNLVLAFGSIAALALPALLGWVPLWAAVALHEGSTVLVALNCTRLLSLPRRSWTTEATSEEVSQGNTLANSNAGNSSENEGVGLHMEPSIAVSPA</sequence>
<reference evidence="14 15" key="1">
    <citation type="journal article" date="2012" name="Genome Biol.">
        <title>The genome of the polar eukaryotic microalga coccomyxa subellipsoidea reveals traits of cold adaptation.</title>
        <authorList>
            <person name="Blanc G."/>
            <person name="Agarkova I."/>
            <person name="Grimwood J."/>
            <person name="Kuo A."/>
            <person name="Brueggeman A."/>
            <person name="Dunigan D."/>
            <person name="Gurnon J."/>
            <person name="Ladunga I."/>
            <person name="Lindquist E."/>
            <person name="Lucas S."/>
            <person name="Pangilinan J."/>
            <person name="Proschold T."/>
            <person name="Salamov A."/>
            <person name="Schmutz J."/>
            <person name="Weeks D."/>
            <person name="Yamada T."/>
            <person name="Claverie J.M."/>
            <person name="Grigoriev I."/>
            <person name="Van Etten J."/>
            <person name="Lomsadze A."/>
            <person name="Borodovsky M."/>
        </authorList>
    </citation>
    <scope>NUCLEOTIDE SEQUENCE [LARGE SCALE GENOMIC DNA]</scope>
    <source>
        <strain evidence="14 15">C-169</strain>
    </source>
</reference>
<comment type="similarity">
    <text evidence="2 11">Belongs to the cation transport ATPase (P-type) (TC 3.A.3) family. Type IB subfamily.</text>
</comment>
<dbReference type="InterPro" id="IPR001757">
    <property type="entry name" value="P_typ_ATPase"/>
</dbReference>
<evidence type="ECO:0000256" key="2">
    <source>
        <dbReference type="ARBA" id="ARBA00006024"/>
    </source>
</evidence>
<feature type="compositionally biased region" description="Low complexity" evidence="12">
    <location>
        <begin position="786"/>
        <end position="798"/>
    </location>
</feature>
<dbReference type="SUPFAM" id="SSF81653">
    <property type="entry name" value="Calcium ATPase, transduction domain A"/>
    <property type="match status" value="1"/>
</dbReference>
<dbReference type="AlphaFoldDB" id="I0YSL7"/>
<dbReference type="OrthoDB" id="432719at2759"/>
<dbReference type="GO" id="GO:0005524">
    <property type="term" value="F:ATP binding"/>
    <property type="evidence" value="ECO:0007669"/>
    <property type="project" value="UniProtKB-UniRule"/>
</dbReference>
<gene>
    <name evidence="14" type="ORF">COCSUDRAFT_66857</name>
</gene>